<gene>
    <name evidence="2" type="ORF">ETD96_09210</name>
</gene>
<dbReference type="Proteomes" id="UP000305238">
    <property type="component" value="Unassembled WGS sequence"/>
</dbReference>
<evidence type="ECO:0000313" key="3">
    <source>
        <dbReference type="Proteomes" id="UP000305238"/>
    </source>
</evidence>
<dbReference type="OrthoDB" id="3481589at2"/>
<dbReference type="EMBL" id="VCKZ01000044">
    <property type="protein sequence ID" value="TMR40739.1"/>
    <property type="molecule type" value="Genomic_DNA"/>
</dbReference>
<evidence type="ECO:0000313" key="2">
    <source>
        <dbReference type="EMBL" id="TMR40739.1"/>
    </source>
</evidence>
<organism evidence="2 3">
    <name type="scientific">Actinomadura geliboluensis</name>
    <dbReference type="NCBI Taxonomy" id="882440"/>
    <lineage>
        <taxon>Bacteria</taxon>
        <taxon>Bacillati</taxon>
        <taxon>Actinomycetota</taxon>
        <taxon>Actinomycetes</taxon>
        <taxon>Streptosporangiales</taxon>
        <taxon>Thermomonosporaceae</taxon>
        <taxon>Actinomadura</taxon>
    </lineage>
</organism>
<name>A0A5S4H6V4_9ACTN</name>
<proteinExistence type="predicted"/>
<evidence type="ECO:0000259" key="1">
    <source>
        <dbReference type="Pfam" id="PF04149"/>
    </source>
</evidence>
<dbReference type="InterPro" id="IPR007278">
    <property type="entry name" value="DUF397"/>
</dbReference>
<dbReference type="Pfam" id="PF04149">
    <property type="entry name" value="DUF397"/>
    <property type="match status" value="1"/>
</dbReference>
<feature type="domain" description="DUF397" evidence="1">
    <location>
        <begin position="3"/>
        <end position="59"/>
    </location>
</feature>
<protein>
    <submittedName>
        <fullName evidence="2">DUF397 domain-containing protein</fullName>
    </submittedName>
</protein>
<sequence length="64" mass="6941">MAVQWRKSTHSSGVDDQHCVELGRLGSGAGIGVRDSKDPDRGHLALSGAQFADLIEQVKRRPSR</sequence>
<comment type="caution">
    <text evidence="2">The sequence shown here is derived from an EMBL/GenBank/DDBJ whole genome shotgun (WGS) entry which is preliminary data.</text>
</comment>
<dbReference type="RefSeq" id="WP_138635885.1">
    <property type="nucleotide sequence ID" value="NZ_VCKZ01000044.1"/>
</dbReference>
<reference evidence="2 3" key="1">
    <citation type="submission" date="2019-05" db="EMBL/GenBank/DDBJ databases">
        <title>Draft genome sequence of Actinomadura geliboluensis A8036.</title>
        <authorList>
            <person name="Saricaoglu S."/>
            <person name="Isik K."/>
        </authorList>
    </citation>
    <scope>NUCLEOTIDE SEQUENCE [LARGE SCALE GENOMIC DNA]</scope>
    <source>
        <strain evidence="2 3">A8036</strain>
    </source>
</reference>
<accession>A0A5S4H6V4</accession>
<dbReference type="AlphaFoldDB" id="A0A5S4H6V4"/>
<keyword evidence="3" id="KW-1185">Reference proteome</keyword>